<comment type="caution">
    <text evidence="2">The sequence shown here is derived from an EMBL/GenBank/DDBJ whole genome shotgun (WGS) entry which is preliminary data.</text>
</comment>
<dbReference type="EMBL" id="REGN01001456">
    <property type="protein sequence ID" value="RNA34545.1"/>
    <property type="molecule type" value="Genomic_DNA"/>
</dbReference>
<dbReference type="AlphaFoldDB" id="A0A3M7SFT8"/>
<evidence type="ECO:0000313" key="2">
    <source>
        <dbReference type="EMBL" id="RNA34545.1"/>
    </source>
</evidence>
<dbReference type="Proteomes" id="UP000276133">
    <property type="component" value="Unassembled WGS sequence"/>
</dbReference>
<accession>A0A3M7SFT8</accession>
<keyword evidence="3" id="KW-1185">Reference proteome</keyword>
<keyword evidence="1" id="KW-1133">Transmembrane helix</keyword>
<keyword evidence="1" id="KW-0812">Transmembrane</keyword>
<name>A0A3M7SFT8_BRAPC</name>
<evidence type="ECO:0000256" key="1">
    <source>
        <dbReference type="SAM" id="Phobius"/>
    </source>
</evidence>
<keyword evidence="1" id="KW-0472">Membrane</keyword>
<organism evidence="2 3">
    <name type="scientific">Brachionus plicatilis</name>
    <name type="common">Marine rotifer</name>
    <name type="synonym">Brachionus muelleri</name>
    <dbReference type="NCBI Taxonomy" id="10195"/>
    <lineage>
        <taxon>Eukaryota</taxon>
        <taxon>Metazoa</taxon>
        <taxon>Spiralia</taxon>
        <taxon>Gnathifera</taxon>
        <taxon>Rotifera</taxon>
        <taxon>Eurotatoria</taxon>
        <taxon>Monogononta</taxon>
        <taxon>Pseudotrocha</taxon>
        <taxon>Ploima</taxon>
        <taxon>Brachionidae</taxon>
        <taxon>Brachionus</taxon>
    </lineage>
</organism>
<feature type="transmembrane region" description="Helical" evidence="1">
    <location>
        <begin position="74"/>
        <end position="93"/>
    </location>
</feature>
<evidence type="ECO:0000313" key="3">
    <source>
        <dbReference type="Proteomes" id="UP000276133"/>
    </source>
</evidence>
<reference evidence="2 3" key="1">
    <citation type="journal article" date="2018" name="Sci. Rep.">
        <title>Genomic signatures of local adaptation to the degree of environmental predictability in rotifers.</title>
        <authorList>
            <person name="Franch-Gras L."/>
            <person name="Hahn C."/>
            <person name="Garcia-Roger E.M."/>
            <person name="Carmona M.J."/>
            <person name="Serra M."/>
            <person name="Gomez A."/>
        </authorList>
    </citation>
    <scope>NUCLEOTIDE SEQUENCE [LARGE SCALE GENOMIC DNA]</scope>
    <source>
        <strain evidence="2">HYR1</strain>
    </source>
</reference>
<protein>
    <submittedName>
        <fullName evidence="2">Uncharacterized protein</fullName>
    </submittedName>
</protein>
<sequence>MIPGTIYDSTGSEKTPEHEMGLINIYNTCYKTYSLIKIRCLLGCEKVNNLNLDKALSMRQAVTELSIGGGKGMITFYIKIILSLIFANGIIFYSKSANNVQNSILLKNIRKNTAI</sequence>
<gene>
    <name evidence="2" type="ORF">BpHYR1_006534</name>
</gene>
<proteinExistence type="predicted"/>